<dbReference type="PANTHER" id="PTHR31350">
    <property type="entry name" value="SI:DKEY-261L7.2"/>
    <property type="match status" value="1"/>
</dbReference>
<keyword evidence="4" id="KW-1185">Reference proteome</keyword>
<evidence type="ECO:0000259" key="2">
    <source>
        <dbReference type="Pfam" id="PF13369"/>
    </source>
</evidence>
<sequence>MNEKEIESLIKLLDDPDMEIASHVEEKLLSYGNDVIHHLENAWGQSLDSILQERIENLVHKIQFQNVKKELELWYIGGSFDLLQGILIINKYQYPDLDEQKVINQLEDIKRDIWMQMIYDMSAVEKVKLINHVLYGAHGFTGNTTNHQDPQNSYISQVLESRKGNQILLAVIYSIIAQKLDIPIYGVNLPQHFILAYVDETPAESIMVSGDLFEDRILFYINAFNKGFIFGRKDVDAFLKQLNLKPNEHFYEPCTNVDIIQRVLRNLISAYEKLSALDKVKELEELLALFPEPR</sequence>
<evidence type="ECO:0000313" key="3">
    <source>
        <dbReference type="EMBL" id="SKB65545.1"/>
    </source>
</evidence>
<accession>A0A1T5D1F5</accession>
<dbReference type="STRING" id="572036.SAMN05661099_2110"/>
<evidence type="ECO:0000256" key="1">
    <source>
        <dbReference type="ARBA" id="ARBA00007100"/>
    </source>
</evidence>
<proteinExistence type="inferred from homology"/>
<reference evidence="4" key="1">
    <citation type="submission" date="2017-02" db="EMBL/GenBank/DDBJ databases">
        <authorList>
            <person name="Varghese N."/>
            <person name="Submissions S."/>
        </authorList>
    </citation>
    <scope>NUCLEOTIDE SEQUENCE [LARGE SCALE GENOMIC DNA]</scope>
    <source>
        <strain evidence="4">DSM 22385</strain>
    </source>
</reference>
<gene>
    <name evidence="3" type="ORF">SAMN05661099_2110</name>
</gene>
<evidence type="ECO:0000313" key="4">
    <source>
        <dbReference type="Proteomes" id="UP000189981"/>
    </source>
</evidence>
<comment type="similarity">
    <text evidence="1">Belongs to the UPF0162 family.</text>
</comment>
<dbReference type="Proteomes" id="UP000189981">
    <property type="component" value="Unassembled WGS sequence"/>
</dbReference>
<dbReference type="Pfam" id="PF13369">
    <property type="entry name" value="Transglut_core2"/>
    <property type="match status" value="1"/>
</dbReference>
<protein>
    <submittedName>
        <fullName evidence="3">Regulator of sirC expression, contains transglutaminase-like and TPR domains</fullName>
    </submittedName>
</protein>
<dbReference type="EMBL" id="FUYR01000002">
    <property type="protein sequence ID" value="SKB65545.1"/>
    <property type="molecule type" value="Genomic_DNA"/>
</dbReference>
<dbReference type="PANTHER" id="PTHR31350:SF21">
    <property type="entry name" value="F-BOX ONLY PROTEIN 21"/>
    <property type="match status" value="1"/>
</dbReference>
<name>A0A1T5D1F5_9SPHI</name>
<dbReference type="RefSeq" id="WP_079702644.1">
    <property type="nucleotide sequence ID" value="NZ_FUYR01000002.1"/>
</dbReference>
<dbReference type="OrthoDB" id="188084at2"/>
<organism evidence="3 4">
    <name type="scientific">Daejeonella lutea</name>
    <dbReference type="NCBI Taxonomy" id="572036"/>
    <lineage>
        <taxon>Bacteria</taxon>
        <taxon>Pseudomonadati</taxon>
        <taxon>Bacteroidota</taxon>
        <taxon>Sphingobacteriia</taxon>
        <taxon>Sphingobacteriales</taxon>
        <taxon>Sphingobacteriaceae</taxon>
        <taxon>Daejeonella</taxon>
    </lineage>
</organism>
<dbReference type="AlphaFoldDB" id="A0A1T5D1F5"/>
<dbReference type="InterPro" id="IPR032698">
    <property type="entry name" value="SirB1_N"/>
</dbReference>
<feature type="domain" description="Protein SirB1 N-terminal" evidence="2">
    <location>
        <begin position="101"/>
        <end position="265"/>
    </location>
</feature>